<proteinExistence type="predicted"/>
<keyword evidence="2" id="KW-1133">Transmembrane helix</keyword>
<gene>
    <name evidence="3" type="ORF">IWZ03DRAFT_141110</name>
</gene>
<accession>A0ABR1KSQ4</accession>
<dbReference type="EMBL" id="JBBPHU010000003">
    <property type="protein sequence ID" value="KAK7520554.1"/>
    <property type="molecule type" value="Genomic_DNA"/>
</dbReference>
<evidence type="ECO:0000313" key="4">
    <source>
        <dbReference type="Proteomes" id="UP001363622"/>
    </source>
</evidence>
<sequence>MRSLHSYIQNPFDVEPQSQPASQPPPRWAERRRTGAFQSRTDQPASQPIAQKADQSSARRSHFGQFTPTSNNGARTASSSFPAVYLPRYTLHGRNPSSNKVPCSPLLRIPPVAWSTGSGDIVASAAFFPAFYGFSSLLSSLLTAWLVPASRFSFFRHAYCAGAINSTSTKGRLVVAGTVTMTPVCLLTCCLPFDGPWS</sequence>
<reference evidence="3 4" key="1">
    <citation type="submission" date="2024-04" db="EMBL/GenBank/DDBJ databases">
        <title>Phyllosticta paracitricarpa is synonymous to the EU quarantine fungus P. citricarpa based on phylogenomic analyses.</title>
        <authorList>
            <consortium name="Lawrence Berkeley National Laboratory"/>
            <person name="Van Ingen-Buijs V.A."/>
            <person name="Van Westerhoven A.C."/>
            <person name="Haridas S."/>
            <person name="Skiadas P."/>
            <person name="Martin F."/>
            <person name="Groenewald J.Z."/>
            <person name="Crous P.W."/>
            <person name="Seidl M.F."/>
        </authorList>
    </citation>
    <scope>NUCLEOTIDE SEQUENCE [LARGE SCALE GENOMIC DNA]</scope>
    <source>
        <strain evidence="3 4">CBS 123371</strain>
    </source>
</reference>
<feature type="transmembrane region" description="Helical" evidence="2">
    <location>
        <begin position="121"/>
        <end position="147"/>
    </location>
</feature>
<keyword evidence="4" id="KW-1185">Reference proteome</keyword>
<feature type="compositionally biased region" description="Polar residues" evidence="1">
    <location>
        <begin position="36"/>
        <end position="77"/>
    </location>
</feature>
<name>A0ABR1KSQ4_9PEZI</name>
<keyword evidence="2" id="KW-0812">Transmembrane</keyword>
<keyword evidence="2" id="KW-0472">Membrane</keyword>
<dbReference type="Proteomes" id="UP001363622">
    <property type="component" value="Unassembled WGS sequence"/>
</dbReference>
<protein>
    <submittedName>
        <fullName evidence="3">Uncharacterized protein</fullName>
    </submittedName>
</protein>
<comment type="caution">
    <text evidence="3">The sequence shown here is derived from an EMBL/GenBank/DDBJ whole genome shotgun (WGS) entry which is preliminary data.</text>
</comment>
<organism evidence="3 4">
    <name type="scientific">Phyllosticta citriasiana</name>
    <dbReference type="NCBI Taxonomy" id="595635"/>
    <lineage>
        <taxon>Eukaryota</taxon>
        <taxon>Fungi</taxon>
        <taxon>Dikarya</taxon>
        <taxon>Ascomycota</taxon>
        <taxon>Pezizomycotina</taxon>
        <taxon>Dothideomycetes</taxon>
        <taxon>Dothideomycetes incertae sedis</taxon>
        <taxon>Botryosphaeriales</taxon>
        <taxon>Phyllostictaceae</taxon>
        <taxon>Phyllosticta</taxon>
    </lineage>
</organism>
<evidence type="ECO:0000256" key="1">
    <source>
        <dbReference type="SAM" id="MobiDB-lite"/>
    </source>
</evidence>
<evidence type="ECO:0000313" key="3">
    <source>
        <dbReference type="EMBL" id="KAK7520554.1"/>
    </source>
</evidence>
<evidence type="ECO:0000256" key="2">
    <source>
        <dbReference type="SAM" id="Phobius"/>
    </source>
</evidence>
<feature type="region of interest" description="Disordered" evidence="1">
    <location>
        <begin position="1"/>
        <end position="77"/>
    </location>
</feature>